<dbReference type="EMBL" id="JAALHA020000001">
    <property type="protein sequence ID" value="MDR9893595.1"/>
    <property type="molecule type" value="Genomic_DNA"/>
</dbReference>
<evidence type="ECO:0000313" key="2">
    <source>
        <dbReference type="Proteomes" id="UP000667802"/>
    </source>
</evidence>
<proteinExistence type="predicted"/>
<dbReference type="CDD" id="cd03801">
    <property type="entry name" value="GT4_PimA-like"/>
    <property type="match status" value="1"/>
</dbReference>
<organism evidence="1 2">
    <name type="scientific">Aetokthonos hydrillicola Thurmond2011</name>
    <dbReference type="NCBI Taxonomy" id="2712845"/>
    <lineage>
        <taxon>Bacteria</taxon>
        <taxon>Bacillati</taxon>
        <taxon>Cyanobacteriota</taxon>
        <taxon>Cyanophyceae</taxon>
        <taxon>Nostocales</taxon>
        <taxon>Hapalosiphonaceae</taxon>
        <taxon>Aetokthonos</taxon>
    </lineage>
</organism>
<sequence length="452" mass="51595">MNTPIKIQIVSRDIPIENTIGNATYILDFMRYLRKAGCKIEFVFLNSSPNGRFPWYIIPPAIAELANVSAKDNLRIGRILVRFNPLSNLVAELLRPIYNQLPKMLKNIYRSYRDRRQEKPIYKYGVSSQPWDTLASLEEISFANLRFVKFKPDVVVVNYAFLSDILCSHFLNEKVLKVILTHDVRSQRSAHFKKLNFSTFESYWSVEQEIIALSKAQLLLAIQQEDVNIFKELVPQCDVIRMPISAVCHSHTVKQIAGRCLFVGSATDHNYYGLQWFLENVWPIIVRLIPNCTLHVCGSVCDLIQGTFPNVRFLGRVEDLKPEYSAAEVCLVPLVAGSGLKIKLVEAMSYARACVSTSVGVQGLHEIVDKTVLTADQSEDFALAIHTLLTNPGKRQWMEEQAYRYVTEKLSPQAVYQPFIDYIHQYLQPGSRRTQKVKTKETEDLSNVTSLL</sequence>
<dbReference type="PANTHER" id="PTHR12526">
    <property type="entry name" value="GLYCOSYLTRANSFERASE"/>
    <property type="match status" value="1"/>
</dbReference>
<dbReference type="Gene3D" id="3.40.50.2000">
    <property type="entry name" value="Glycogen Phosphorylase B"/>
    <property type="match status" value="2"/>
</dbReference>
<dbReference type="AlphaFoldDB" id="A0AAP5I6Y7"/>
<dbReference type="RefSeq" id="WP_208339787.1">
    <property type="nucleotide sequence ID" value="NZ_CAWQFN010000570.1"/>
</dbReference>
<reference evidence="2" key="1">
    <citation type="journal article" date="2021" name="Science">
        <title>Hunting the eagle killer: A cyanobacterial neurotoxin causes vacuolar myelinopathy.</title>
        <authorList>
            <person name="Breinlinger S."/>
            <person name="Phillips T.J."/>
            <person name="Haram B.N."/>
            <person name="Mares J."/>
            <person name="Martinez Yerena J.A."/>
            <person name="Hrouzek P."/>
            <person name="Sobotka R."/>
            <person name="Henderson W.M."/>
            <person name="Schmieder P."/>
            <person name="Williams S.M."/>
            <person name="Lauderdale J.D."/>
            <person name="Wilde H.D."/>
            <person name="Gerrin W."/>
            <person name="Kust A."/>
            <person name="Washington J.W."/>
            <person name="Wagner C."/>
            <person name="Geier B."/>
            <person name="Liebeke M."/>
            <person name="Enke H."/>
            <person name="Niedermeyer T.H.J."/>
            <person name="Wilde S.B."/>
        </authorList>
    </citation>
    <scope>NUCLEOTIDE SEQUENCE [LARGE SCALE GENOMIC DNA]</scope>
    <source>
        <strain evidence="2">Thurmond2011</strain>
    </source>
</reference>
<dbReference type="Pfam" id="PF13692">
    <property type="entry name" value="Glyco_trans_1_4"/>
    <property type="match status" value="1"/>
</dbReference>
<keyword evidence="2" id="KW-1185">Reference proteome</keyword>
<gene>
    <name evidence="1" type="ORF">G7B40_003220</name>
</gene>
<dbReference type="PANTHER" id="PTHR12526:SF630">
    <property type="entry name" value="GLYCOSYLTRANSFERASE"/>
    <property type="match status" value="1"/>
</dbReference>
<accession>A0AAP5I6Y7</accession>
<name>A0AAP5I6Y7_9CYAN</name>
<evidence type="ECO:0000313" key="1">
    <source>
        <dbReference type="EMBL" id="MDR9893595.1"/>
    </source>
</evidence>
<dbReference type="SUPFAM" id="SSF53756">
    <property type="entry name" value="UDP-Glycosyltransferase/glycogen phosphorylase"/>
    <property type="match status" value="1"/>
</dbReference>
<comment type="caution">
    <text evidence="1">The sequence shown here is derived from an EMBL/GenBank/DDBJ whole genome shotgun (WGS) entry which is preliminary data.</text>
</comment>
<protein>
    <submittedName>
        <fullName evidence="1">Glycosyltransferase family 4 protein</fullName>
    </submittedName>
</protein>
<dbReference type="Proteomes" id="UP000667802">
    <property type="component" value="Unassembled WGS sequence"/>
</dbReference>